<evidence type="ECO:0000313" key="4">
    <source>
        <dbReference type="EMBL" id="OLP91981.1"/>
    </source>
</evidence>
<dbReference type="SUPFAM" id="SSF48371">
    <property type="entry name" value="ARM repeat"/>
    <property type="match status" value="1"/>
</dbReference>
<dbReference type="PANTHER" id="PTHR22870">
    <property type="entry name" value="REGULATOR OF CHROMOSOME CONDENSATION"/>
    <property type="match status" value="1"/>
</dbReference>
<dbReference type="SUPFAM" id="SSF50985">
    <property type="entry name" value="RCC1/BLIP-II"/>
    <property type="match status" value="3"/>
</dbReference>
<dbReference type="InterPro" id="IPR000225">
    <property type="entry name" value="Armadillo"/>
</dbReference>
<sequence>MVGRFESTELKRDALAHEEGTLFFIGKSPKMADWTEHRRRLQSGSSAQVQEAAGALLKSTRAQRAELLSSAPEPWGQVLLAASGRLGEDRTPLFAWLAALTDLRPPPVPELARHFGDPVLQDQLVAAAAHPSPGLRLAVFRCLRNLARAEPLRRGLLGAIPSLVRALSASEISGAAAAALCNLACGQEGKIAAFGADAVPALLRALPSAPSADDADDLAAAIGVLSTGGLPEGCAWPDDLQVAPLVAAFDWGSPVLTSTLLNVLVDLTIALGPSGAARHQLGKDERLAASRLPEYLQSAAPEIRGLALKLCVLLQDVPSFQSAFRMGQGGDSSAVQEQLRDVQQIQASQQAFAAILADGSVVTWGHADYGGDSSSVQNQLRDVQHIQASSCAFAAVLGDGSVVTWGHADFGGDSRDAQHQLRDVQHIQASHFAFAAIRSDGSVVTWGSVNRGGDSSVVQDQLRDVQQIQASLFAFAAILGDGSVVTWGDAGKGGDSSAVQEQLRDVQQIQASQQAFAAILADGSVVTWGHADYGGDSSSVQNQLRDVQHIQASYSAFAAILGDGSVVTWGKADFGGDSSAVREQLRDVQQIQACIHAFAAIRSDGSVVTWGRTDYGGDSSAVQDQLRDVQQIQASNCAFAAILGDGSVVSWGDAAYGSDSSGVQHQLRDAQHIQASVGAFAAILGDGTDALRSVVAAEPPPPTMPMINVQAKRAPTQWMRGYANSWQLRCNMPSCEGHNSWTTGGAMAVCTPVAQQPTAPPSRREIAEQLLATLATGQEALNLKALFGIVSSVHLDAMIAIFLHRSAAVVRNQFLVRETQETVQDALRIELQLDLECAEAIGLLGMVSPLVSIEAFHLPLLFSRAALPPAPSVSESTGYVDYGLVPPPPAPEVGQMHVDLSLVAVLVTILAICVEADASVESLKHRAQTALAVPSRGRLLNSSGEVLDGVQTVTEAELRSGDVLTLHVNQVQIKARKCVHCRAFAAILGDGSVVTWGDVDFAGDSSAIQEQLRDVQQIQASIQAFAAILGDGSVVTWGDARSGGDSSAVQEQLRDVQQIQASAAAFAAIRGDGSVVTWGDVDFGGDSIAIQEQLRDVQQIQASHGAFAAIRGDGSVVTWGDATRGGNSSAVQCQLRDVQEIQASYHAFAAILGDGSVVTWGDADCGGDSSAVQEQLRDVQQIQVSAAAFAAIRGDGSVVTWGDVDFGGDSSAIQEQLRDVQQVQASQFSFAAIRSDGSVVTWGPADYGGDSRAVQEQLRDV</sequence>
<dbReference type="InterPro" id="IPR009091">
    <property type="entry name" value="RCC1/BLIP-II"/>
</dbReference>
<dbReference type="PANTHER" id="PTHR22870:SF466">
    <property type="entry name" value="ANKYRIN REPEAT-CONTAINING PROTEIN"/>
    <property type="match status" value="1"/>
</dbReference>
<evidence type="ECO:0000313" key="5">
    <source>
        <dbReference type="Proteomes" id="UP000186817"/>
    </source>
</evidence>
<keyword evidence="1" id="KW-0677">Repeat</keyword>
<name>A0A1Q9D9Z0_SYMMI</name>
<dbReference type="InterPro" id="IPR051210">
    <property type="entry name" value="Ub_ligase/GEF_domain"/>
</dbReference>
<feature type="domain" description="Ubiquitin-like" evidence="3">
    <location>
        <begin position="896"/>
        <end position="970"/>
    </location>
</feature>
<reference evidence="4 5" key="1">
    <citation type="submission" date="2016-02" db="EMBL/GenBank/DDBJ databases">
        <title>Genome analysis of coral dinoflagellate symbionts highlights evolutionary adaptations to a symbiotic lifestyle.</title>
        <authorList>
            <person name="Aranda M."/>
            <person name="Li Y."/>
            <person name="Liew Y.J."/>
            <person name="Baumgarten S."/>
            <person name="Simakov O."/>
            <person name="Wilson M."/>
            <person name="Piel J."/>
            <person name="Ashoor H."/>
            <person name="Bougouffa S."/>
            <person name="Bajic V.B."/>
            <person name="Ryu T."/>
            <person name="Ravasi T."/>
            <person name="Bayer T."/>
            <person name="Micklem G."/>
            <person name="Kim H."/>
            <person name="Bhak J."/>
            <person name="Lajeunesse T.C."/>
            <person name="Voolstra C.R."/>
        </authorList>
    </citation>
    <scope>NUCLEOTIDE SEQUENCE [LARGE SCALE GENOMIC DNA]</scope>
    <source>
        <strain evidence="4 5">CCMP2467</strain>
    </source>
</reference>
<dbReference type="Gene3D" id="1.25.10.10">
    <property type="entry name" value="Leucine-rich Repeat Variant"/>
    <property type="match status" value="1"/>
</dbReference>
<accession>A0A1Q9D9Z0</accession>
<dbReference type="Gene3D" id="2.130.10.30">
    <property type="entry name" value="Regulator of chromosome condensation 1/beta-lactamase-inhibitor protein II"/>
    <property type="match status" value="3"/>
</dbReference>
<organism evidence="4 5">
    <name type="scientific">Symbiodinium microadriaticum</name>
    <name type="common">Dinoflagellate</name>
    <name type="synonym">Zooxanthella microadriatica</name>
    <dbReference type="NCBI Taxonomy" id="2951"/>
    <lineage>
        <taxon>Eukaryota</taxon>
        <taxon>Sar</taxon>
        <taxon>Alveolata</taxon>
        <taxon>Dinophyceae</taxon>
        <taxon>Suessiales</taxon>
        <taxon>Symbiodiniaceae</taxon>
        <taxon>Symbiodinium</taxon>
    </lineage>
</organism>
<dbReference type="PROSITE" id="PS50176">
    <property type="entry name" value="ARM_REPEAT"/>
    <property type="match status" value="1"/>
</dbReference>
<dbReference type="InterPro" id="IPR016024">
    <property type="entry name" value="ARM-type_fold"/>
</dbReference>
<dbReference type="EMBL" id="LSRX01000640">
    <property type="protein sequence ID" value="OLP91981.1"/>
    <property type="molecule type" value="Genomic_DNA"/>
</dbReference>
<keyword evidence="5" id="KW-1185">Reference proteome</keyword>
<evidence type="ECO:0000259" key="3">
    <source>
        <dbReference type="PROSITE" id="PS50053"/>
    </source>
</evidence>
<protein>
    <submittedName>
        <fullName evidence="4">Putative E3 ubiquitin-protein ligase HERC1</fullName>
    </submittedName>
</protein>
<dbReference type="PROSITE" id="PS50053">
    <property type="entry name" value="UBIQUITIN_2"/>
    <property type="match status" value="1"/>
</dbReference>
<dbReference type="AlphaFoldDB" id="A0A1Q9D9Z0"/>
<dbReference type="InterPro" id="IPR000626">
    <property type="entry name" value="Ubiquitin-like_dom"/>
</dbReference>
<dbReference type="Proteomes" id="UP000186817">
    <property type="component" value="Unassembled WGS sequence"/>
</dbReference>
<evidence type="ECO:0000256" key="2">
    <source>
        <dbReference type="PROSITE-ProRule" id="PRU00259"/>
    </source>
</evidence>
<evidence type="ECO:0000256" key="1">
    <source>
        <dbReference type="ARBA" id="ARBA00022737"/>
    </source>
</evidence>
<proteinExistence type="predicted"/>
<comment type="caution">
    <text evidence="4">The sequence shown here is derived from an EMBL/GenBank/DDBJ whole genome shotgun (WGS) entry which is preliminary data.</text>
</comment>
<gene>
    <name evidence="4" type="primary">HERC1</name>
    <name evidence="4" type="ORF">AK812_SmicGene26266</name>
</gene>
<dbReference type="InterPro" id="IPR011989">
    <property type="entry name" value="ARM-like"/>
</dbReference>
<feature type="repeat" description="ARM" evidence="2">
    <location>
        <begin position="158"/>
        <end position="198"/>
    </location>
</feature>
<dbReference type="OrthoDB" id="415873at2759"/>